<feature type="transmembrane region" description="Helical" evidence="1">
    <location>
        <begin position="144"/>
        <end position="163"/>
    </location>
</feature>
<sequence>MPCIFFKRYLRIAIPYYISIVFWVFVIERFGVAVKPTGTVDIITHLLFIHNLHQETFFSISGVYWSLAVEMQFYLILPLFLVFFRRVYSQLIVLFLSASVGVAINLLSSNQLFTWGLSTYLYLFLLGWLLAMHQRKIANVVTKPILMALMVIISVALLCYKGNGFNNHIKIYELIISTIVGLLMVGFISLNDSRTLGYFIKTMSFIGVRSYSIYLYNYVFWFFERNNLNIFSIISIYFFILLFGTFMHYIVERNAEKFRRIIFNSQEPVTITSTKSL</sequence>
<accession>A0A3A9IMF8</accession>
<protein>
    <submittedName>
        <fullName evidence="3">Acyltransferase</fullName>
    </submittedName>
</protein>
<feature type="transmembrane region" description="Helical" evidence="1">
    <location>
        <begin position="91"/>
        <end position="107"/>
    </location>
</feature>
<feature type="transmembrane region" description="Helical" evidence="1">
    <location>
        <begin position="63"/>
        <end position="84"/>
    </location>
</feature>
<name>A0A3A9IMF8_AERVE</name>
<evidence type="ECO:0000259" key="2">
    <source>
        <dbReference type="Pfam" id="PF01757"/>
    </source>
</evidence>
<gene>
    <name evidence="3" type="ORF">D6R50_05710</name>
</gene>
<feature type="transmembrane region" description="Helical" evidence="1">
    <location>
        <begin position="113"/>
        <end position="132"/>
    </location>
</feature>
<evidence type="ECO:0000256" key="1">
    <source>
        <dbReference type="SAM" id="Phobius"/>
    </source>
</evidence>
<proteinExistence type="predicted"/>
<evidence type="ECO:0000313" key="3">
    <source>
        <dbReference type="EMBL" id="RKJ92065.1"/>
    </source>
</evidence>
<feature type="transmembrane region" description="Helical" evidence="1">
    <location>
        <begin position="9"/>
        <end position="27"/>
    </location>
</feature>
<feature type="transmembrane region" description="Helical" evidence="1">
    <location>
        <begin position="169"/>
        <end position="190"/>
    </location>
</feature>
<dbReference type="GO" id="GO:0000271">
    <property type="term" value="P:polysaccharide biosynthetic process"/>
    <property type="evidence" value="ECO:0007669"/>
    <property type="project" value="TreeGrafter"/>
</dbReference>
<organism evidence="3 4">
    <name type="scientific">Aeromonas veronii</name>
    <dbReference type="NCBI Taxonomy" id="654"/>
    <lineage>
        <taxon>Bacteria</taxon>
        <taxon>Pseudomonadati</taxon>
        <taxon>Pseudomonadota</taxon>
        <taxon>Gammaproteobacteria</taxon>
        <taxon>Aeromonadales</taxon>
        <taxon>Aeromonadaceae</taxon>
        <taxon>Aeromonas</taxon>
    </lineage>
</organism>
<comment type="caution">
    <text evidence="3">The sequence shown here is derived from an EMBL/GenBank/DDBJ whole genome shotgun (WGS) entry which is preliminary data.</text>
</comment>
<feature type="domain" description="Acyltransferase 3" evidence="2">
    <location>
        <begin position="4"/>
        <end position="244"/>
    </location>
</feature>
<dbReference type="InterPro" id="IPR002656">
    <property type="entry name" value="Acyl_transf_3_dom"/>
</dbReference>
<reference evidence="3 4" key="1">
    <citation type="submission" date="2018-09" db="EMBL/GenBank/DDBJ databases">
        <title>Genome sequencing of Aeromonas veronii MS-17-88.</title>
        <authorList>
            <person name="Tekedar H.C."/>
            <person name="Arick M.A."/>
            <person name="Hsu C.-Y."/>
            <person name="Thrash A."/>
            <person name="Karsi A."/>
            <person name="Lawrence M.L."/>
            <person name="Abdelhamed H."/>
        </authorList>
    </citation>
    <scope>NUCLEOTIDE SEQUENCE [LARGE SCALE GENOMIC DNA]</scope>
    <source>
        <strain evidence="3 4">MS 17-88</strain>
    </source>
</reference>
<feature type="transmembrane region" description="Helical" evidence="1">
    <location>
        <begin position="202"/>
        <end position="223"/>
    </location>
</feature>
<dbReference type="Proteomes" id="UP000281725">
    <property type="component" value="Unassembled WGS sequence"/>
</dbReference>
<keyword evidence="1" id="KW-1133">Transmembrane helix</keyword>
<dbReference type="AlphaFoldDB" id="A0A3A9IMF8"/>
<dbReference type="InterPro" id="IPR050879">
    <property type="entry name" value="Acyltransferase_3"/>
</dbReference>
<dbReference type="GO" id="GO:0016020">
    <property type="term" value="C:membrane"/>
    <property type="evidence" value="ECO:0007669"/>
    <property type="project" value="TreeGrafter"/>
</dbReference>
<keyword evidence="1" id="KW-0472">Membrane</keyword>
<keyword evidence="3" id="KW-0012">Acyltransferase</keyword>
<dbReference type="EMBL" id="RAWX01000001">
    <property type="protein sequence ID" value="RKJ92065.1"/>
    <property type="molecule type" value="Genomic_DNA"/>
</dbReference>
<keyword evidence="1" id="KW-0812">Transmembrane</keyword>
<keyword evidence="3" id="KW-0808">Transferase</keyword>
<evidence type="ECO:0000313" key="4">
    <source>
        <dbReference type="Proteomes" id="UP000281725"/>
    </source>
</evidence>
<dbReference type="Pfam" id="PF01757">
    <property type="entry name" value="Acyl_transf_3"/>
    <property type="match status" value="1"/>
</dbReference>
<dbReference type="PANTHER" id="PTHR23028">
    <property type="entry name" value="ACETYLTRANSFERASE"/>
    <property type="match status" value="1"/>
</dbReference>
<dbReference type="GO" id="GO:0016747">
    <property type="term" value="F:acyltransferase activity, transferring groups other than amino-acyl groups"/>
    <property type="evidence" value="ECO:0007669"/>
    <property type="project" value="InterPro"/>
</dbReference>
<dbReference type="PANTHER" id="PTHR23028:SF53">
    <property type="entry name" value="ACYL_TRANSF_3 DOMAIN-CONTAINING PROTEIN"/>
    <property type="match status" value="1"/>
</dbReference>
<feature type="transmembrane region" description="Helical" evidence="1">
    <location>
        <begin position="229"/>
        <end position="251"/>
    </location>
</feature>